<evidence type="ECO:0000259" key="2">
    <source>
        <dbReference type="PROSITE" id="PS51109"/>
    </source>
</evidence>
<organism evidence="3">
    <name type="scientific">Flexilinea flocculi</name>
    <dbReference type="NCBI Taxonomy" id="1678840"/>
    <lineage>
        <taxon>Bacteria</taxon>
        <taxon>Bacillati</taxon>
        <taxon>Chloroflexota</taxon>
        <taxon>Anaerolineae</taxon>
        <taxon>Anaerolineales</taxon>
        <taxon>Anaerolineaceae</taxon>
        <taxon>Flexilinea</taxon>
    </lineage>
</organism>
<keyword evidence="4" id="KW-1185">Reference proteome</keyword>
<evidence type="ECO:0000313" key="4">
    <source>
        <dbReference type="Proteomes" id="UP000053370"/>
    </source>
</evidence>
<dbReference type="InterPro" id="IPR011042">
    <property type="entry name" value="6-blade_b-propeller_TolB-like"/>
</dbReference>
<name>A0A0S7BQC8_9CHLR</name>
<evidence type="ECO:0000313" key="3">
    <source>
        <dbReference type="EMBL" id="GAP40455.1"/>
    </source>
</evidence>
<dbReference type="SUPFAM" id="SSF82171">
    <property type="entry name" value="DPP6 N-terminal domain-like"/>
    <property type="match status" value="1"/>
</dbReference>
<reference evidence="3" key="1">
    <citation type="journal article" date="2015" name="Genome Announc.">
        <title>Draft Genome Sequence of Anaerolineae Strain TC1, a Novel Isolate from a Methanogenic Wastewater Treatment System.</title>
        <authorList>
            <person name="Matsuura N."/>
            <person name="Tourlousse D.M."/>
            <person name="Sun L."/>
            <person name="Toyonaga M."/>
            <person name="Kuroda K."/>
            <person name="Ohashi A."/>
            <person name="Cruz R."/>
            <person name="Yamaguchi T."/>
            <person name="Sekiguchi Y."/>
        </authorList>
    </citation>
    <scope>NUCLEOTIDE SEQUENCE [LARGE SCALE GENOMIC DNA]</scope>
    <source>
        <strain evidence="3">TC1</strain>
    </source>
</reference>
<dbReference type="Gene3D" id="2.20.230.10">
    <property type="entry name" value="Resuscitation-promoting factor rpfb"/>
    <property type="match status" value="1"/>
</dbReference>
<evidence type="ECO:0000256" key="1">
    <source>
        <dbReference type="ARBA" id="ARBA00022729"/>
    </source>
</evidence>
<dbReference type="PROSITE" id="PS51109">
    <property type="entry name" value="G5"/>
    <property type="match status" value="1"/>
</dbReference>
<keyword evidence="1" id="KW-0732">Signal</keyword>
<dbReference type="EMBL" id="DF968181">
    <property type="protein sequence ID" value="GAP40455.1"/>
    <property type="molecule type" value="Genomic_DNA"/>
</dbReference>
<sequence>MTGCMLGKTVLPQYNALLPKRVFLFILLIVSFSGMAACQPIQSLLMENRESMLSFTIEKNSQIIQGSCPKGSTVQQALEQAAITYSVQDIITPSLAETVSENMVIKIITVTYEETKSQKIIPFASQTIRNETLPEGETYMIQSGQNGIEEITTRSAFHDGVQVSQSISNRSIIKESIPEILMIGVQAEHAPIQIPGKIIYISNGSAWLMQGTTRDRTPLVTTGDLDGRVLDLSSNGEWLLFSRITKDDEINSLWMLHITDWEAKPISLRVSNVIHFAAWLPGDTLRFLFSTVTPQESAPGWKADNNLELQVVSESGMIMSKETLVESNEEGLYHWWGTDFLLSADGRTLAYANSDSIGLIDRLTGEKNRLITILPYEKTRSDWAWIPGLSWSTNEKSLLFAFHGDISGVIQSYNPTEFHLGLYDLEKSQSKKIQNETGLFSYPVSSPAFEDSSSYVAFLQAITPSESENSRYRIMIMNADGLDPKTVFPLEGSGYITPQKVCWAPVHLKNDAWISFIYQGNLWLVNPFTGIYNQITIDQSITDFIWE</sequence>
<protein>
    <submittedName>
        <fullName evidence="3">Protein containing G5 domain</fullName>
    </submittedName>
</protein>
<dbReference type="RefSeq" id="WP_082174705.1">
    <property type="nucleotide sequence ID" value="NZ_DF968181.1"/>
</dbReference>
<dbReference type="Proteomes" id="UP000053370">
    <property type="component" value="Unassembled WGS sequence"/>
</dbReference>
<gene>
    <name evidence="3" type="ORF">ATC1_13431</name>
</gene>
<dbReference type="Pfam" id="PF07501">
    <property type="entry name" value="G5"/>
    <property type="match status" value="1"/>
</dbReference>
<dbReference type="AlphaFoldDB" id="A0A0S7BQC8"/>
<feature type="domain" description="G5" evidence="2">
    <location>
        <begin position="107"/>
        <end position="187"/>
    </location>
</feature>
<dbReference type="OrthoDB" id="141956at2"/>
<dbReference type="STRING" id="1678840.ATC1_13431"/>
<dbReference type="InterPro" id="IPR011098">
    <property type="entry name" value="G5_dom"/>
</dbReference>
<accession>A0A0S7BQC8</accession>
<dbReference type="Gene3D" id="2.120.10.30">
    <property type="entry name" value="TolB, C-terminal domain"/>
    <property type="match status" value="1"/>
</dbReference>
<dbReference type="SMART" id="SM01208">
    <property type="entry name" value="G5"/>
    <property type="match status" value="1"/>
</dbReference>
<proteinExistence type="predicted"/>